<accession>A0A8S5MEZ5</accession>
<proteinExistence type="predicted"/>
<sequence>MDDKNESEKIMEEMKRIGEGFNKFIELIGEALNKLFYPKEDEWKMKIPYKYGDDYWVILDNGDIESESWDEYETDGKRFNVGNVFPTLKAANLENERRKLLTRFKAFRDECNGDWQINWNKNEAKYYLYKSNMTDDILCNDIYFYETFSLFGYFKNEEDAERAIELFGDEIKALFVDSEV</sequence>
<protein>
    <submittedName>
        <fullName evidence="1">Uncharacterized protein</fullName>
    </submittedName>
</protein>
<reference evidence="1" key="1">
    <citation type="journal article" date="2021" name="Proc. Natl. Acad. Sci. U.S.A.">
        <title>A Catalog of Tens of Thousands of Viruses from Human Metagenomes Reveals Hidden Associations with Chronic Diseases.</title>
        <authorList>
            <person name="Tisza M.J."/>
            <person name="Buck C.B."/>
        </authorList>
    </citation>
    <scope>NUCLEOTIDE SEQUENCE</scope>
    <source>
        <strain evidence="1">Ctet217</strain>
    </source>
</reference>
<name>A0A8S5MEZ5_9CAUD</name>
<organism evidence="1">
    <name type="scientific">Siphoviridae sp. ctet217</name>
    <dbReference type="NCBI Taxonomy" id="2826409"/>
    <lineage>
        <taxon>Viruses</taxon>
        <taxon>Duplodnaviria</taxon>
        <taxon>Heunggongvirae</taxon>
        <taxon>Uroviricota</taxon>
        <taxon>Caudoviricetes</taxon>
    </lineage>
</organism>
<evidence type="ECO:0000313" key="1">
    <source>
        <dbReference type="EMBL" id="DAD80760.1"/>
    </source>
</evidence>
<dbReference type="EMBL" id="BK014887">
    <property type="protein sequence ID" value="DAD80760.1"/>
    <property type="molecule type" value="Genomic_DNA"/>
</dbReference>